<evidence type="ECO:0000313" key="3">
    <source>
        <dbReference type="Proteomes" id="UP000007809"/>
    </source>
</evidence>
<evidence type="ECO:0000256" key="1">
    <source>
        <dbReference type="SAM" id="MobiDB-lite"/>
    </source>
</evidence>
<organism evidence="2">
    <name type="scientific">Pseudonocardia dioxanivorans (strain ATCC 55486 / DSM 44775 / JCM 13855 / CB1190)</name>
    <dbReference type="NCBI Taxonomy" id="675635"/>
    <lineage>
        <taxon>Bacteria</taxon>
        <taxon>Bacillati</taxon>
        <taxon>Actinomycetota</taxon>
        <taxon>Actinomycetes</taxon>
        <taxon>Pseudonocardiales</taxon>
        <taxon>Pseudonocardiaceae</taxon>
        <taxon>Pseudonocardia</taxon>
    </lineage>
</organism>
<feature type="compositionally biased region" description="Basic and acidic residues" evidence="1">
    <location>
        <begin position="11"/>
        <end position="39"/>
    </location>
</feature>
<feature type="compositionally biased region" description="Low complexity" evidence="1">
    <location>
        <begin position="1"/>
        <end position="10"/>
    </location>
</feature>
<evidence type="ECO:0000313" key="2">
    <source>
        <dbReference type="EMBL" id="AEA28969.1"/>
    </source>
</evidence>
<dbReference type="RefSeq" id="WP_014683001.1">
    <property type="nucleotide sequence ID" value="NC_017772.1"/>
</dbReference>
<dbReference type="EMBL" id="CP002595">
    <property type="protein sequence ID" value="AEA28969.1"/>
    <property type="molecule type" value="Genomic_DNA"/>
</dbReference>
<dbReference type="InterPro" id="IPR027417">
    <property type="entry name" value="P-loop_NTPase"/>
</dbReference>
<evidence type="ECO:0008006" key="4">
    <source>
        <dbReference type="Google" id="ProtNLM"/>
    </source>
</evidence>
<dbReference type="InterPro" id="IPR051162">
    <property type="entry name" value="T4SS_component"/>
</dbReference>
<geneLocation type="plasmid" evidence="2 3">
    <name>pPSED02</name>
</geneLocation>
<proteinExistence type="predicted"/>
<keyword evidence="3" id="KW-1185">Reference proteome</keyword>
<protein>
    <recommendedName>
        <fullName evidence="4">ATP-binding protein</fullName>
    </recommendedName>
</protein>
<accession>F2L6Z6</accession>
<name>F2L6Z6_PSEUX</name>
<dbReference type="SUPFAM" id="SSF52540">
    <property type="entry name" value="P-loop containing nucleoside triphosphate hydrolases"/>
    <property type="match status" value="1"/>
</dbReference>
<dbReference type="Gene3D" id="3.40.50.300">
    <property type="entry name" value="P-loop containing nucleotide triphosphate hydrolases"/>
    <property type="match status" value="2"/>
</dbReference>
<gene>
    <name evidence="2" type="ORF">Psed_6901</name>
</gene>
<dbReference type="PANTHER" id="PTHR30121">
    <property type="entry name" value="UNCHARACTERIZED PROTEIN YJGR-RELATED"/>
    <property type="match status" value="1"/>
</dbReference>
<dbReference type="PANTHER" id="PTHR30121:SF6">
    <property type="entry name" value="SLR6007 PROTEIN"/>
    <property type="match status" value="1"/>
</dbReference>
<dbReference type="AlphaFoldDB" id="F2L6Z6"/>
<feature type="region of interest" description="Disordered" evidence="1">
    <location>
        <begin position="1"/>
        <end position="46"/>
    </location>
</feature>
<sequence>MSRSLRTTLSLRREAADDPVRRPERGRIDPAGKARDRPVPRSWGWAAPHSGRAANVEAGISYQGTTQQVCGLFPFAVSSGAATPGVPVGRHMHTAEPIGLDPSEWLREGLVSNTGMWIQGQPGIGKSTIVKRLMTGLVAFGFTGIVPGDVKGEYSALIENLGGRVWRIGRGLHSLNPLDAGPLKQAVAQTSGEERTRLLETVRARRRSLLEALVVIVRRAEVTVTERRLLDVALDLAVAADHTMEPTIPDVVRVLTNPPAELLSITVCQSEQAFRRDSRDLLNTLGLLCAGAIRGIFDRPSSVTADLDTPALSLDISALDDDEDEVVAAAMLSSWAWAAAVIDGSAAIGRRRNVFRVQDELWRALRVAPGLVERSDRVTRLGRHRGEVSAQVTHSLDDLEALPTEADRAKARGMAARNGIMVLGGMADKELDGIRRITPLTAQERGLVRSWAAPPTWVSGSAHPGRGKYLIKSGERMGLPVAMSLVPTELRLYDTDQAWRREPPR</sequence>
<reference evidence="2" key="1">
    <citation type="journal article" date="2011" name="J. Bacteriol.">
        <title>Genome sequence of the 1,4-dioxane-degrading Pseudonocardia dioxanivorans strain CB1190.</title>
        <authorList>
            <person name="Sales C.M."/>
            <person name="Mahendra S."/>
            <person name="Grostern A."/>
            <person name="Parales R.E."/>
            <person name="Goodwin L.A."/>
            <person name="Woyke T."/>
            <person name="Nolan M."/>
            <person name="Lapidus A."/>
            <person name="Chertkov O."/>
            <person name="Ovchinnikova G."/>
            <person name="Sczyrba A."/>
            <person name="Alvarez-Cohen L."/>
        </authorList>
    </citation>
    <scope>NUCLEOTIDE SEQUENCE</scope>
    <source>
        <strain evidence="2">CB1190</strain>
    </source>
</reference>
<keyword evidence="2" id="KW-0614">Plasmid</keyword>
<dbReference type="Proteomes" id="UP000007809">
    <property type="component" value="Plasmid pPSED02"/>
</dbReference>